<dbReference type="Pfam" id="PF01926">
    <property type="entry name" value="MMR_HSR1"/>
    <property type="match status" value="1"/>
</dbReference>
<evidence type="ECO:0000256" key="6">
    <source>
        <dbReference type="ARBA" id="ARBA00023134"/>
    </source>
</evidence>
<feature type="binding site" evidence="10">
    <location>
        <begin position="155"/>
        <end position="160"/>
    </location>
    <ligand>
        <name>GTP</name>
        <dbReference type="ChEBI" id="CHEBI:37565"/>
    </ligand>
</feature>
<evidence type="ECO:0000256" key="5">
    <source>
        <dbReference type="ARBA" id="ARBA00023128"/>
    </source>
</evidence>
<accession>A0AAV6V4R2</accession>
<evidence type="ECO:0000256" key="8">
    <source>
        <dbReference type="ARBA" id="ARBA00045284"/>
    </source>
</evidence>
<dbReference type="InterPro" id="IPR016478">
    <property type="entry name" value="GTPase_MTG1"/>
</dbReference>
<dbReference type="FunFam" id="1.10.1580.10:FF:000004">
    <property type="entry name" value="Mitochondrial GTPase 1"/>
    <property type="match status" value="1"/>
</dbReference>
<dbReference type="Gene3D" id="3.40.50.300">
    <property type="entry name" value="P-loop containing nucleotide triphosphate hydrolases"/>
    <property type="match status" value="1"/>
</dbReference>
<keyword evidence="6 9" id="KW-0342">GTP-binding</keyword>
<comment type="caution">
    <text evidence="12">The sequence shown here is derived from an EMBL/GenBank/DDBJ whole genome shotgun (WGS) entry which is preliminary data.</text>
</comment>
<dbReference type="GO" id="GO:0003924">
    <property type="term" value="F:GTPase activity"/>
    <property type="evidence" value="ECO:0007669"/>
    <property type="project" value="TreeGrafter"/>
</dbReference>
<comment type="subcellular location">
    <subcellularLocation>
        <location evidence="1">Mitochondrion inner membrane</location>
        <topology evidence="1">Peripheral membrane protein</topology>
        <orientation evidence="1">Matrix side</orientation>
    </subcellularLocation>
</comment>
<name>A0AAV6V4R2_9ARAC</name>
<feature type="domain" description="CP-type G" evidence="11">
    <location>
        <begin position="36"/>
        <end position="211"/>
    </location>
</feature>
<dbReference type="GO" id="GO:0005525">
    <property type="term" value="F:GTP binding"/>
    <property type="evidence" value="ECO:0007669"/>
    <property type="project" value="UniProtKB-KW"/>
</dbReference>
<evidence type="ECO:0000256" key="4">
    <source>
        <dbReference type="ARBA" id="ARBA00022946"/>
    </source>
</evidence>
<evidence type="ECO:0000256" key="7">
    <source>
        <dbReference type="ARBA" id="ARBA00023136"/>
    </source>
</evidence>
<protein>
    <recommendedName>
        <fullName evidence="9">Mitochondrial GTPase 1</fullName>
    </recommendedName>
</protein>
<proteinExistence type="inferred from homology"/>
<dbReference type="GO" id="GO:0005743">
    <property type="term" value="C:mitochondrial inner membrane"/>
    <property type="evidence" value="ECO:0007669"/>
    <property type="project" value="UniProtKB-SubCell"/>
</dbReference>
<dbReference type="FunFam" id="3.40.50.300:FF:000876">
    <property type="entry name" value="Mitochondrial GTPase 1"/>
    <property type="match status" value="1"/>
</dbReference>
<keyword evidence="13" id="KW-1185">Reference proteome</keyword>
<dbReference type="InterPro" id="IPR027417">
    <property type="entry name" value="P-loop_NTPase"/>
</dbReference>
<evidence type="ECO:0000313" key="13">
    <source>
        <dbReference type="Proteomes" id="UP000827092"/>
    </source>
</evidence>
<dbReference type="PANTHER" id="PTHR45782">
    <property type="entry name" value="MITOCHONDRIAL RIBOSOME-ASSOCIATED GTPASE 1"/>
    <property type="match status" value="1"/>
</dbReference>
<evidence type="ECO:0000256" key="9">
    <source>
        <dbReference type="PIRNR" id="PIRNR006230"/>
    </source>
</evidence>
<dbReference type="Gene3D" id="1.10.1580.10">
    <property type="match status" value="1"/>
</dbReference>
<dbReference type="CDD" id="cd01856">
    <property type="entry name" value="YlqF"/>
    <property type="match status" value="1"/>
</dbReference>
<evidence type="ECO:0000256" key="3">
    <source>
        <dbReference type="ARBA" id="ARBA00022792"/>
    </source>
</evidence>
<comment type="similarity">
    <text evidence="9">Belongs to the TRAFAC class YlqF/YawG GTPase family. MTG1 subfamily.</text>
</comment>
<dbReference type="InterPro" id="IPR006073">
    <property type="entry name" value="GTP-bd"/>
</dbReference>
<keyword evidence="7" id="KW-0472">Membrane</keyword>
<dbReference type="PIRSF" id="PIRSF006230">
    <property type="entry name" value="MG442"/>
    <property type="match status" value="1"/>
</dbReference>
<evidence type="ECO:0000256" key="2">
    <source>
        <dbReference type="ARBA" id="ARBA00022741"/>
    </source>
</evidence>
<reference evidence="12 13" key="1">
    <citation type="journal article" date="2022" name="Nat. Ecol. Evol.">
        <title>A masculinizing supergene underlies an exaggerated male reproductive morph in a spider.</title>
        <authorList>
            <person name="Hendrickx F."/>
            <person name="De Corte Z."/>
            <person name="Sonet G."/>
            <person name="Van Belleghem S.M."/>
            <person name="Kostlbacher S."/>
            <person name="Vangestel C."/>
        </authorList>
    </citation>
    <scope>NUCLEOTIDE SEQUENCE [LARGE SCALE GENOMIC DNA]</scope>
    <source>
        <strain evidence="12">W744_W776</strain>
    </source>
</reference>
<dbReference type="InterPro" id="IPR023179">
    <property type="entry name" value="GTP-bd_ortho_bundle_sf"/>
</dbReference>
<sequence>MVKVFCPCFSKFRQFFVSNVSHHGTKSWYPGHMYKGMLQMQAKLAIVDCILEVHDARIPFSGRNPQFYSRLTAIKPHILILNKCDLIEPSVRSKIREQLLKEHNIKEVMFTDCKASHKGGIDKILPTAIEMVKETDVYVRSNQPHTNLMVIGIPNVGKSSVINRLRNIHLQKKKATAVGNTPGITKTVLEKIKISDNPKMYLYDTPGVMEPCISNVEVGLRLALCKTLKDNLVGETLIADYLLFWLNKNDNFSYLKYLQMKEPSDDIRVIFLHIAKQHSFVTKIRNAEGSVVQVPDIIKCAVYFINGFRDGHFGKLLLDSDHLKRSS</sequence>
<keyword evidence="4" id="KW-0809">Transit peptide</keyword>
<dbReference type="PROSITE" id="PS51721">
    <property type="entry name" value="G_CP"/>
    <property type="match status" value="1"/>
</dbReference>
<evidence type="ECO:0000313" key="12">
    <source>
        <dbReference type="EMBL" id="KAG8190895.1"/>
    </source>
</evidence>
<keyword evidence="3" id="KW-0999">Mitochondrion inner membrane</keyword>
<evidence type="ECO:0000256" key="10">
    <source>
        <dbReference type="PIRSR" id="PIRSR006230-1"/>
    </source>
</evidence>
<keyword evidence="2 9" id="KW-0547">Nucleotide-binding</keyword>
<evidence type="ECO:0000259" key="11">
    <source>
        <dbReference type="PROSITE" id="PS51721"/>
    </source>
</evidence>
<organism evidence="12 13">
    <name type="scientific">Oedothorax gibbosus</name>
    <dbReference type="NCBI Taxonomy" id="931172"/>
    <lineage>
        <taxon>Eukaryota</taxon>
        <taxon>Metazoa</taxon>
        <taxon>Ecdysozoa</taxon>
        <taxon>Arthropoda</taxon>
        <taxon>Chelicerata</taxon>
        <taxon>Arachnida</taxon>
        <taxon>Araneae</taxon>
        <taxon>Araneomorphae</taxon>
        <taxon>Entelegynae</taxon>
        <taxon>Araneoidea</taxon>
        <taxon>Linyphiidae</taxon>
        <taxon>Erigoninae</taxon>
        <taxon>Oedothorax</taxon>
    </lineage>
</organism>
<gene>
    <name evidence="12" type="ORF">JTE90_010320</name>
</gene>
<keyword evidence="5 9" id="KW-0496">Mitochondrion</keyword>
<dbReference type="AlphaFoldDB" id="A0AAV6V4R2"/>
<comment type="function">
    <text evidence="8 9">Plays a role in the regulation of the mitochondrial ribosome assembly and of translational activity. Displays mitochondrial GTPase activity.</text>
</comment>
<evidence type="ECO:0000256" key="1">
    <source>
        <dbReference type="ARBA" id="ARBA00004443"/>
    </source>
</evidence>
<dbReference type="InterPro" id="IPR030378">
    <property type="entry name" value="G_CP_dom"/>
</dbReference>
<feature type="binding site" evidence="10">
    <location>
        <position position="207"/>
    </location>
    <ligand>
        <name>GTP</name>
        <dbReference type="ChEBI" id="CHEBI:37565"/>
    </ligand>
</feature>
<dbReference type="GO" id="GO:0032543">
    <property type="term" value="P:mitochondrial translation"/>
    <property type="evidence" value="ECO:0007669"/>
    <property type="project" value="TreeGrafter"/>
</dbReference>
<dbReference type="EMBL" id="JAFNEN010000172">
    <property type="protein sequence ID" value="KAG8190895.1"/>
    <property type="molecule type" value="Genomic_DNA"/>
</dbReference>
<dbReference type="PANTHER" id="PTHR45782:SF4">
    <property type="entry name" value="MITOCHONDRIAL RIBOSOME-ASSOCIATED GTPASE 1"/>
    <property type="match status" value="1"/>
</dbReference>
<dbReference type="SUPFAM" id="SSF52540">
    <property type="entry name" value="P-loop containing nucleoside triphosphate hydrolases"/>
    <property type="match status" value="1"/>
</dbReference>
<dbReference type="Proteomes" id="UP000827092">
    <property type="component" value="Unassembled WGS sequence"/>
</dbReference>
<feature type="binding site" evidence="10">
    <location>
        <begin position="82"/>
        <end position="85"/>
    </location>
    <ligand>
        <name>GTP</name>
        <dbReference type="ChEBI" id="CHEBI:37565"/>
    </ligand>
</feature>